<feature type="repeat" description="WD" evidence="3">
    <location>
        <begin position="216"/>
        <end position="256"/>
    </location>
</feature>
<dbReference type="InterPro" id="IPR015943">
    <property type="entry name" value="WD40/YVTN_repeat-like_dom_sf"/>
</dbReference>
<evidence type="ECO:0000256" key="4">
    <source>
        <dbReference type="SAM" id="MobiDB-lite"/>
    </source>
</evidence>
<keyword evidence="1 3" id="KW-0853">WD repeat</keyword>
<dbReference type="SMART" id="SM00320">
    <property type="entry name" value="WD40"/>
    <property type="match status" value="6"/>
</dbReference>
<evidence type="ECO:0000256" key="3">
    <source>
        <dbReference type="PROSITE-ProRule" id="PRU00221"/>
    </source>
</evidence>
<feature type="repeat" description="WD" evidence="3">
    <location>
        <begin position="146"/>
        <end position="177"/>
    </location>
</feature>
<dbReference type="Pfam" id="PF00400">
    <property type="entry name" value="WD40"/>
    <property type="match status" value="5"/>
</dbReference>
<evidence type="ECO:0000256" key="1">
    <source>
        <dbReference type="ARBA" id="ARBA00022574"/>
    </source>
</evidence>
<sequence length="676" mass="74552">MTLASDDESTRETPRPTTAPGNGLSAQWTDTNASKELRKGGKAVSFLTKLMGSARKKETDEEVVAAEDEEVENRPEGTEAALFAQPLDSLGFSPQHAQPPAYIKVQSRHKKKRDFDRLFLAQELECRQPNSPSIFNGYKLRKKGQVSQQPPTVWAMSFSQDGKYLAAAGSDKIIRIWAVLSSLRDRCDHENQEAMDPSASSHLSAPVFQSNPVREYTGHTSTILDLSWSKNGFLLSSSMDKTVRLWHVHRPECLCTFKHKDFVPSIAFHPKDDRFFLAGSLDCKLRLWSIPDKSVAYSTQLSHMITAVSFTPDGKHSIAGDVTGLCSIFETDGLRYQTSVHARSTRGQNSKGSKITGIRTFVSPLTNETKLLITSNDSRIRQYNFRDKSLELKFKGNVNDSSQIRASISDDSRFLVCGSEDQKAYIWSLPLLENEKRDKRPLELFKAHNSATTAVCLAPAKTKHLLSQSDDPIYDLCSPQPITLLSRSETLSRPATTNGTPPRSTHPDGNIIVTASYSGSIKVFRQDCAFSIRNKILDRPASIFSARRTGSRAGSLATKASVRSLRSMGPPDRALSWRQGLSGLGSRDASPRKRSVDTTASGSRRFWTEMWESDGTGTGGSGSGGSSLRESPPRSRRTSAREGGRPTTMMTMTTTAGAQDASESDDEEFDDAVEHH</sequence>
<dbReference type="PANTHER" id="PTHR14221">
    <property type="entry name" value="WD REPEAT DOMAIN 44"/>
    <property type="match status" value="1"/>
</dbReference>
<dbReference type="Proteomes" id="UP000799421">
    <property type="component" value="Unassembled WGS sequence"/>
</dbReference>
<dbReference type="SUPFAM" id="SSF50978">
    <property type="entry name" value="WD40 repeat-like"/>
    <property type="match status" value="1"/>
</dbReference>
<dbReference type="OrthoDB" id="1932312at2759"/>
<gene>
    <name evidence="5" type="ORF">K470DRAFT_258377</name>
</gene>
<organism evidence="5 6">
    <name type="scientific">Piedraia hortae CBS 480.64</name>
    <dbReference type="NCBI Taxonomy" id="1314780"/>
    <lineage>
        <taxon>Eukaryota</taxon>
        <taxon>Fungi</taxon>
        <taxon>Dikarya</taxon>
        <taxon>Ascomycota</taxon>
        <taxon>Pezizomycotina</taxon>
        <taxon>Dothideomycetes</taxon>
        <taxon>Dothideomycetidae</taxon>
        <taxon>Capnodiales</taxon>
        <taxon>Piedraiaceae</taxon>
        <taxon>Piedraia</taxon>
    </lineage>
</organism>
<reference evidence="5" key="1">
    <citation type="journal article" date="2020" name="Stud. Mycol.">
        <title>101 Dothideomycetes genomes: a test case for predicting lifestyles and emergence of pathogens.</title>
        <authorList>
            <person name="Haridas S."/>
            <person name="Albert R."/>
            <person name="Binder M."/>
            <person name="Bloem J."/>
            <person name="Labutti K."/>
            <person name="Salamov A."/>
            <person name="Andreopoulos B."/>
            <person name="Baker S."/>
            <person name="Barry K."/>
            <person name="Bills G."/>
            <person name="Bluhm B."/>
            <person name="Cannon C."/>
            <person name="Castanera R."/>
            <person name="Culley D."/>
            <person name="Daum C."/>
            <person name="Ezra D."/>
            <person name="Gonzalez J."/>
            <person name="Henrissat B."/>
            <person name="Kuo A."/>
            <person name="Liang C."/>
            <person name="Lipzen A."/>
            <person name="Lutzoni F."/>
            <person name="Magnuson J."/>
            <person name="Mondo S."/>
            <person name="Nolan M."/>
            <person name="Ohm R."/>
            <person name="Pangilinan J."/>
            <person name="Park H.-J."/>
            <person name="Ramirez L."/>
            <person name="Alfaro M."/>
            <person name="Sun H."/>
            <person name="Tritt A."/>
            <person name="Yoshinaga Y."/>
            <person name="Zwiers L.-H."/>
            <person name="Turgeon B."/>
            <person name="Goodwin S."/>
            <person name="Spatafora J."/>
            <person name="Crous P."/>
            <person name="Grigoriev I."/>
        </authorList>
    </citation>
    <scope>NUCLEOTIDE SEQUENCE</scope>
    <source>
        <strain evidence="5">CBS 480.64</strain>
    </source>
</reference>
<dbReference type="InterPro" id="IPR040324">
    <property type="entry name" value="WDR44/Dgr2"/>
</dbReference>
<dbReference type="PROSITE" id="PS50294">
    <property type="entry name" value="WD_REPEATS_REGION"/>
    <property type="match status" value="2"/>
</dbReference>
<feature type="compositionally biased region" description="Polar residues" evidence="4">
    <location>
        <begin position="15"/>
        <end position="32"/>
    </location>
</feature>
<feature type="compositionally biased region" description="Polar residues" evidence="4">
    <location>
        <begin position="487"/>
        <end position="503"/>
    </location>
</feature>
<feature type="region of interest" description="Disordered" evidence="4">
    <location>
        <begin position="1"/>
        <end position="37"/>
    </location>
</feature>
<dbReference type="PROSITE" id="PS50082">
    <property type="entry name" value="WD_REPEATS_2"/>
    <property type="match status" value="3"/>
</dbReference>
<keyword evidence="2" id="KW-0677">Repeat</keyword>
<dbReference type="InterPro" id="IPR036322">
    <property type="entry name" value="WD40_repeat_dom_sf"/>
</dbReference>
<feature type="compositionally biased region" description="Acidic residues" evidence="4">
    <location>
        <begin position="60"/>
        <end position="71"/>
    </location>
</feature>
<feature type="region of interest" description="Disordered" evidence="4">
    <location>
        <begin position="487"/>
        <end position="510"/>
    </location>
</feature>
<dbReference type="AlphaFoldDB" id="A0A6A7BZA1"/>
<evidence type="ECO:0000313" key="5">
    <source>
        <dbReference type="EMBL" id="KAF2860039.1"/>
    </source>
</evidence>
<dbReference type="InterPro" id="IPR001680">
    <property type="entry name" value="WD40_rpt"/>
</dbReference>
<evidence type="ECO:0000256" key="2">
    <source>
        <dbReference type="ARBA" id="ARBA00022737"/>
    </source>
</evidence>
<dbReference type="EMBL" id="MU005986">
    <property type="protein sequence ID" value="KAF2860039.1"/>
    <property type="molecule type" value="Genomic_DNA"/>
</dbReference>
<feature type="region of interest" description="Disordered" evidence="4">
    <location>
        <begin position="54"/>
        <end position="76"/>
    </location>
</feature>
<proteinExistence type="predicted"/>
<feature type="region of interest" description="Disordered" evidence="4">
    <location>
        <begin position="547"/>
        <end position="676"/>
    </location>
</feature>
<feature type="compositionally biased region" description="Acidic residues" evidence="4">
    <location>
        <begin position="662"/>
        <end position="676"/>
    </location>
</feature>
<feature type="repeat" description="WD" evidence="3">
    <location>
        <begin position="256"/>
        <end position="298"/>
    </location>
</feature>
<accession>A0A6A7BZA1</accession>
<dbReference type="Gene3D" id="2.130.10.10">
    <property type="entry name" value="YVTN repeat-like/Quinoprotein amine dehydrogenase"/>
    <property type="match status" value="2"/>
</dbReference>
<name>A0A6A7BZA1_9PEZI</name>
<feature type="compositionally biased region" description="Gly residues" evidence="4">
    <location>
        <begin position="616"/>
        <end position="625"/>
    </location>
</feature>
<evidence type="ECO:0000313" key="6">
    <source>
        <dbReference type="Proteomes" id="UP000799421"/>
    </source>
</evidence>
<feature type="compositionally biased region" description="Low complexity" evidence="4">
    <location>
        <begin position="647"/>
        <end position="661"/>
    </location>
</feature>
<dbReference type="PANTHER" id="PTHR14221:SF0">
    <property type="entry name" value="WD REPEAT-CONTAINING PROTEIN 44"/>
    <property type="match status" value="1"/>
</dbReference>
<protein>
    <submittedName>
        <fullName evidence="5">WD40 repeat-like protein</fullName>
    </submittedName>
</protein>
<keyword evidence="6" id="KW-1185">Reference proteome</keyword>